<keyword evidence="7 9" id="KW-0472">Membrane</keyword>
<evidence type="ECO:0000256" key="5">
    <source>
        <dbReference type="ARBA" id="ARBA00022692"/>
    </source>
</evidence>
<reference evidence="10 11" key="1">
    <citation type="submission" date="2007-05" db="EMBL/GenBank/DDBJ databases">
        <title>Complete sequence of chromosome of Acidiphilium cryptum JF-5.</title>
        <authorList>
            <consortium name="US DOE Joint Genome Institute"/>
            <person name="Copeland A."/>
            <person name="Lucas S."/>
            <person name="Lapidus A."/>
            <person name="Barry K."/>
            <person name="Detter J.C."/>
            <person name="Glavina del Rio T."/>
            <person name="Hammon N."/>
            <person name="Israni S."/>
            <person name="Dalin E."/>
            <person name="Tice H."/>
            <person name="Pitluck S."/>
            <person name="Sims D."/>
            <person name="Brettin T."/>
            <person name="Bruce D."/>
            <person name="Han C."/>
            <person name="Schmutz J."/>
            <person name="Larimer F."/>
            <person name="Land M."/>
            <person name="Hauser L."/>
            <person name="Kyrpides N."/>
            <person name="Kim E."/>
            <person name="Magnuson T."/>
            <person name="Richardson P."/>
        </authorList>
    </citation>
    <scope>NUCLEOTIDE SEQUENCE [LARGE SCALE GENOMIC DNA]</scope>
    <source>
        <strain evidence="10 11">JF-5</strain>
    </source>
</reference>
<sequence>MSQIAATGPRPPRALLAAASVLIVGLLAMTMPATGGRLPALVLIGAAMGMTLAHGSYGFAYGWRALVLRRDGSGAMANLLMLAAATVLFAPILARGAVFGHGVAGAIAPAGVPVAVGSFLFGVGMQMSGACASGCLYASGGGNLRTLLALLFFCAGAFIATFELPWWLSLPSLGAVSFGGMIGWGPGATLQIVAFGGLALILRRFAPPASPMMRAWLPKGSAWFRGPWPLPFAALMLAGLNWLTLLIAGHPWSIVWGFTLWGAKGASLLGWVPPAHGFWSWPFPHAALSHGILADETSVMNISIVLGALLASAIGGRFSLTTKFEPLPLLSAALGGLAMGYGARLAFGCNIGSLFSGIASTSLHGWEWLVFALLGTPVGIALRRRFGLPD</sequence>
<proteinExistence type="inferred from homology"/>
<keyword evidence="5 9" id="KW-0812">Transmembrane</keyword>
<comment type="subcellular location">
    <subcellularLocation>
        <location evidence="1">Cell inner membrane</location>
        <topology evidence="1">Multi-pass membrane protein</topology>
    </subcellularLocation>
</comment>
<evidence type="ECO:0000256" key="8">
    <source>
        <dbReference type="ARBA" id="ARBA00035655"/>
    </source>
</evidence>
<feature type="transmembrane region" description="Helical" evidence="9">
    <location>
        <begin position="42"/>
        <end position="63"/>
    </location>
</feature>
<feature type="transmembrane region" description="Helical" evidence="9">
    <location>
        <begin position="299"/>
        <end position="320"/>
    </location>
</feature>
<evidence type="ECO:0000256" key="4">
    <source>
        <dbReference type="ARBA" id="ARBA00022519"/>
    </source>
</evidence>
<dbReference type="PANTHER" id="PTHR30574">
    <property type="entry name" value="INNER MEMBRANE PROTEIN YEDE"/>
    <property type="match status" value="1"/>
</dbReference>
<keyword evidence="6 9" id="KW-1133">Transmembrane helix</keyword>
<keyword evidence="11" id="KW-1185">Reference proteome</keyword>
<keyword evidence="4" id="KW-0997">Cell inner membrane</keyword>
<evidence type="ECO:0000256" key="9">
    <source>
        <dbReference type="SAM" id="Phobius"/>
    </source>
</evidence>
<dbReference type="RefSeq" id="WP_011941562.1">
    <property type="nucleotide sequence ID" value="NC_009484.1"/>
</dbReference>
<evidence type="ECO:0000256" key="2">
    <source>
        <dbReference type="ARBA" id="ARBA00022448"/>
    </source>
</evidence>
<feature type="transmembrane region" description="Helical" evidence="9">
    <location>
        <begin position="188"/>
        <end position="206"/>
    </location>
</feature>
<keyword evidence="2" id="KW-0813">Transport</keyword>
<evidence type="ECO:0000256" key="1">
    <source>
        <dbReference type="ARBA" id="ARBA00004429"/>
    </source>
</evidence>
<gene>
    <name evidence="10" type="ordered locus">Acry_0499</name>
</gene>
<comment type="similarity">
    <text evidence="8">Belongs to the TsuA/YedE (TC 9.B.102) family.</text>
</comment>
<dbReference type="KEGG" id="acr:Acry_0499"/>
<feature type="transmembrane region" description="Helical" evidence="9">
    <location>
        <begin position="365"/>
        <end position="382"/>
    </location>
</feature>
<dbReference type="Pfam" id="PF04143">
    <property type="entry name" value="Sulf_transp"/>
    <property type="match status" value="1"/>
</dbReference>
<dbReference type="GO" id="GO:0005886">
    <property type="term" value="C:plasma membrane"/>
    <property type="evidence" value="ECO:0007669"/>
    <property type="project" value="UniProtKB-SubCell"/>
</dbReference>
<dbReference type="EMBL" id="CP000697">
    <property type="protein sequence ID" value="ABQ29723.1"/>
    <property type="molecule type" value="Genomic_DNA"/>
</dbReference>
<protein>
    <submittedName>
        <fullName evidence="10">Uncharacterized protein</fullName>
    </submittedName>
</protein>
<feature type="transmembrane region" description="Helical" evidence="9">
    <location>
        <begin position="146"/>
        <end position="168"/>
    </location>
</feature>
<keyword evidence="3" id="KW-1003">Cell membrane</keyword>
<dbReference type="AlphaFoldDB" id="A5FVU1"/>
<evidence type="ECO:0000313" key="11">
    <source>
        <dbReference type="Proteomes" id="UP000000245"/>
    </source>
</evidence>
<accession>A5FVU1</accession>
<evidence type="ECO:0000313" key="10">
    <source>
        <dbReference type="EMBL" id="ABQ29723.1"/>
    </source>
</evidence>
<feature type="transmembrane region" description="Helical" evidence="9">
    <location>
        <begin position="332"/>
        <end position="359"/>
    </location>
</feature>
<evidence type="ECO:0000256" key="3">
    <source>
        <dbReference type="ARBA" id="ARBA00022475"/>
    </source>
</evidence>
<dbReference type="STRING" id="349163.Acry_0499"/>
<evidence type="ECO:0000256" key="7">
    <source>
        <dbReference type="ARBA" id="ARBA00023136"/>
    </source>
</evidence>
<dbReference type="InterPro" id="IPR007272">
    <property type="entry name" value="Sulf_transp_TsuA/YedE"/>
</dbReference>
<name>A5FVU1_ACICJ</name>
<organism evidence="10 11">
    <name type="scientific">Acidiphilium cryptum (strain JF-5)</name>
    <dbReference type="NCBI Taxonomy" id="349163"/>
    <lineage>
        <taxon>Bacteria</taxon>
        <taxon>Pseudomonadati</taxon>
        <taxon>Pseudomonadota</taxon>
        <taxon>Alphaproteobacteria</taxon>
        <taxon>Acetobacterales</taxon>
        <taxon>Acidocellaceae</taxon>
        <taxon>Acidiphilium</taxon>
    </lineage>
</organism>
<dbReference type="HOGENOM" id="CLU_050656_1_0_5"/>
<feature type="transmembrane region" description="Helical" evidence="9">
    <location>
        <begin position="227"/>
        <end position="248"/>
    </location>
</feature>
<evidence type="ECO:0000256" key="6">
    <source>
        <dbReference type="ARBA" id="ARBA00022989"/>
    </source>
</evidence>
<dbReference type="eggNOG" id="COG2391">
    <property type="taxonomic scope" value="Bacteria"/>
</dbReference>
<dbReference type="PANTHER" id="PTHR30574:SF1">
    <property type="entry name" value="SULPHUR TRANSPORT DOMAIN-CONTAINING PROTEIN"/>
    <property type="match status" value="1"/>
</dbReference>
<feature type="transmembrane region" description="Helical" evidence="9">
    <location>
        <begin position="75"/>
        <end position="94"/>
    </location>
</feature>
<dbReference type="Proteomes" id="UP000000245">
    <property type="component" value="Chromosome"/>
</dbReference>
<feature type="transmembrane region" description="Helical" evidence="9">
    <location>
        <begin position="106"/>
        <end position="125"/>
    </location>
</feature>